<dbReference type="Pfam" id="PF03221">
    <property type="entry name" value="HTH_Tnp_Tc5"/>
    <property type="match status" value="1"/>
</dbReference>
<dbReference type="EMBL" id="CAJVQB010001247">
    <property type="protein sequence ID" value="CAG8527632.1"/>
    <property type="molecule type" value="Genomic_DNA"/>
</dbReference>
<keyword evidence="4" id="KW-1185">Reference proteome</keyword>
<dbReference type="Gene3D" id="1.10.10.60">
    <property type="entry name" value="Homeodomain-like"/>
    <property type="match status" value="1"/>
</dbReference>
<accession>A0ABM8W550</accession>
<gene>
    <name evidence="3" type="ORF">GMARGA_LOCUS3467</name>
</gene>
<feature type="non-terminal residue" evidence="3">
    <location>
        <position position="108"/>
    </location>
</feature>
<organism evidence="3 4">
    <name type="scientific">Gigaspora margarita</name>
    <dbReference type="NCBI Taxonomy" id="4874"/>
    <lineage>
        <taxon>Eukaryota</taxon>
        <taxon>Fungi</taxon>
        <taxon>Fungi incertae sedis</taxon>
        <taxon>Mucoromycota</taxon>
        <taxon>Glomeromycotina</taxon>
        <taxon>Glomeromycetes</taxon>
        <taxon>Diversisporales</taxon>
        <taxon>Gigasporaceae</taxon>
        <taxon>Gigaspora</taxon>
    </lineage>
</organism>
<name>A0ABM8W550_GIGMA</name>
<feature type="domain" description="HTH CENPB-type" evidence="2">
    <location>
        <begin position="54"/>
        <end position="106"/>
    </location>
</feature>
<dbReference type="InterPro" id="IPR006600">
    <property type="entry name" value="HTH_CenpB_DNA-bd_dom"/>
</dbReference>
<keyword evidence="1" id="KW-0238">DNA-binding</keyword>
<dbReference type="Proteomes" id="UP000789901">
    <property type="component" value="Unassembled WGS sequence"/>
</dbReference>
<reference evidence="3 4" key="1">
    <citation type="submission" date="2021-06" db="EMBL/GenBank/DDBJ databases">
        <authorList>
            <person name="Kallberg Y."/>
            <person name="Tangrot J."/>
            <person name="Rosling A."/>
        </authorList>
    </citation>
    <scope>NUCLEOTIDE SEQUENCE [LARGE SCALE GENOMIC DNA]</scope>
    <source>
        <strain evidence="3 4">120-4 pot B 10/14</strain>
    </source>
</reference>
<sequence length="108" mass="12721">MVLCYLKRIDSVRATTKCFEIEPKQVHNWCDKKQELLNIAPYVLMLNHSQQVQYPLLEKKLVDWIEKLCNMQNTIIRNMVVKKAKALAQTDEIKNTYSNISSFKFSIN</sequence>
<evidence type="ECO:0000259" key="2">
    <source>
        <dbReference type="Pfam" id="PF03221"/>
    </source>
</evidence>
<evidence type="ECO:0000313" key="4">
    <source>
        <dbReference type="Proteomes" id="UP000789901"/>
    </source>
</evidence>
<evidence type="ECO:0000313" key="3">
    <source>
        <dbReference type="EMBL" id="CAG8527632.1"/>
    </source>
</evidence>
<protein>
    <submittedName>
        <fullName evidence="3">29800_t:CDS:1</fullName>
    </submittedName>
</protein>
<proteinExistence type="predicted"/>
<evidence type="ECO:0000256" key="1">
    <source>
        <dbReference type="ARBA" id="ARBA00023125"/>
    </source>
</evidence>
<comment type="caution">
    <text evidence="3">The sequence shown here is derived from an EMBL/GenBank/DDBJ whole genome shotgun (WGS) entry which is preliminary data.</text>
</comment>